<evidence type="ECO:0000256" key="2">
    <source>
        <dbReference type="ARBA" id="ARBA00022475"/>
    </source>
</evidence>
<gene>
    <name evidence="7" type="ORF">HPB51_006746</name>
</gene>
<keyword evidence="8" id="KW-1185">Reference proteome</keyword>
<name>A0A9J6E7Q6_RHIMP</name>
<dbReference type="Proteomes" id="UP000821866">
    <property type="component" value="Chromosome 3"/>
</dbReference>
<feature type="transmembrane region" description="Helical" evidence="6">
    <location>
        <begin position="296"/>
        <end position="318"/>
    </location>
</feature>
<evidence type="ECO:0000256" key="3">
    <source>
        <dbReference type="ARBA" id="ARBA00022692"/>
    </source>
</evidence>
<feature type="transmembrane region" description="Helical" evidence="6">
    <location>
        <begin position="330"/>
        <end position="350"/>
    </location>
</feature>
<evidence type="ECO:0008006" key="9">
    <source>
        <dbReference type="Google" id="ProtNLM"/>
    </source>
</evidence>
<reference evidence="7" key="1">
    <citation type="journal article" date="2020" name="Cell">
        <title>Large-Scale Comparative Analyses of Tick Genomes Elucidate Their Genetic Diversity and Vector Capacities.</title>
        <authorList>
            <consortium name="Tick Genome and Microbiome Consortium (TIGMIC)"/>
            <person name="Jia N."/>
            <person name="Wang J."/>
            <person name="Shi W."/>
            <person name="Du L."/>
            <person name="Sun Y."/>
            <person name="Zhan W."/>
            <person name="Jiang J.F."/>
            <person name="Wang Q."/>
            <person name="Zhang B."/>
            <person name="Ji P."/>
            <person name="Bell-Sakyi L."/>
            <person name="Cui X.M."/>
            <person name="Yuan T.T."/>
            <person name="Jiang B.G."/>
            <person name="Yang W.F."/>
            <person name="Lam T.T."/>
            <person name="Chang Q.C."/>
            <person name="Ding S.J."/>
            <person name="Wang X.J."/>
            <person name="Zhu J.G."/>
            <person name="Ruan X.D."/>
            <person name="Zhao L."/>
            <person name="Wei J.T."/>
            <person name="Ye R.Z."/>
            <person name="Que T.C."/>
            <person name="Du C.H."/>
            <person name="Zhou Y.H."/>
            <person name="Cheng J.X."/>
            <person name="Dai P.F."/>
            <person name="Guo W.B."/>
            <person name="Han X.H."/>
            <person name="Huang E.J."/>
            <person name="Li L.F."/>
            <person name="Wei W."/>
            <person name="Gao Y.C."/>
            <person name="Liu J.Z."/>
            <person name="Shao H.Z."/>
            <person name="Wang X."/>
            <person name="Wang C.C."/>
            <person name="Yang T.C."/>
            <person name="Huo Q.B."/>
            <person name="Li W."/>
            <person name="Chen H.Y."/>
            <person name="Chen S.E."/>
            <person name="Zhou L.G."/>
            <person name="Ni X.B."/>
            <person name="Tian J.H."/>
            <person name="Sheng Y."/>
            <person name="Liu T."/>
            <person name="Pan Y.S."/>
            <person name="Xia L.Y."/>
            <person name="Li J."/>
            <person name="Zhao F."/>
            <person name="Cao W.C."/>
        </authorList>
    </citation>
    <scope>NUCLEOTIDE SEQUENCE</scope>
    <source>
        <strain evidence="7">Rmic-2018</strain>
    </source>
</reference>
<proteinExistence type="predicted"/>
<dbReference type="GO" id="GO:0005886">
    <property type="term" value="C:plasma membrane"/>
    <property type="evidence" value="ECO:0007669"/>
    <property type="project" value="UniProtKB-SubCell"/>
</dbReference>
<evidence type="ECO:0000256" key="6">
    <source>
        <dbReference type="SAM" id="Phobius"/>
    </source>
</evidence>
<keyword evidence="2" id="KW-1003">Cell membrane</keyword>
<reference evidence="7" key="2">
    <citation type="submission" date="2021-09" db="EMBL/GenBank/DDBJ databases">
        <authorList>
            <person name="Jia N."/>
            <person name="Wang J."/>
            <person name="Shi W."/>
            <person name="Du L."/>
            <person name="Sun Y."/>
            <person name="Zhan W."/>
            <person name="Jiang J."/>
            <person name="Wang Q."/>
            <person name="Zhang B."/>
            <person name="Ji P."/>
            <person name="Sakyi L.B."/>
            <person name="Cui X."/>
            <person name="Yuan T."/>
            <person name="Jiang B."/>
            <person name="Yang W."/>
            <person name="Lam T.T.-Y."/>
            <person name="Chang Q."/>
            <person name="Ding S."/>
            <person name="Wang X."/>
            <person name="Zhu J."/>
            <person name="Ruan X."/>
            <person name="Zhao L."/>
            <person name="Wei J."/>
            <person name="Que T."/>
            <person name="Du C."/>
            <person name="Cheng J."/>
            <person name="Dai P."/>
            <person name="Han X."/>
            <person name="Huang E."/>
            <person name="Gao Y."/>
            <person name="Liu J."/>
            <person name="Shao H."/>
            <person name="Ye R."/>
            <person name="Li L."/>
            <person name="Wei W."/>
            <person name="Wang X."/>
            <person name="Wang C."/>
            <person name="Huo Q."/>
            <person name="Li W."/>
            <person name="Guo W."/>
            <person name="Chen H."/>
            <person name="Chen S."/>
            <person name="Zhou L."/>
            <person name="Zhou L."/>
            <person name="Ni X."/>
            <person name="Tian J."/>
            <person name="Zhou Y."/>
            <person name="Sheng Y."/>
            <person name="Liu T."/>
            <person name="Pan Y."/>
            <person name="Xia L."/>
            <person name="Li J."/>
            <person name="Zhao F."/>
            <person name="Cao W."/>
        </authorList>
    </citation>
    <scope>NUCLEOTIDE SEQUENCE</scope>
    <source>
        <strain evidence="7">Rmic-2018</strain>
        <tissue evidence="7">Larvae</tissue>
    </source>
</reference>
<organism evidence="7 8">
    <name type="scientific">Rhipicephalus microplus</name>
    <name type="common">Cattle tick</name>
    <name type="synonym">Boophilus microplus</name>
    <dbReference type="NCBI Taxonomy" id="6941"/>
    <lineage>
        <taxon>Eukaryota</taxon>
        <taxon>Metazoa</taxon>
        <taxon>Ecdysozoa</taxon>
        <taxon>Arthropoda</taxon>
        <taxon>Chelicerata</taxon>
        <taxon>Arachnida</taxon>
        <taxon>Acari</taxon>
        <taxon>Parasitiformes</taxon>
        <taxon>Ixodida</taxon>
        <taxon>Ixodoidea</taxon>
        <taxon>Ixodidae</taxon>
        <taxon>Rhipicephalinae</taxon>
        <taxon>Rhipicephalus</taxon>
        <taxon>Boophilus</taxon>
    </lineage>
</organism>
<dbReference type="Pfam" id="PF08395">
    <property type="entry name" value="7tm_7"/>
    <property type="match status" value="1"/>
</dbReference>
<evidence type="ECO:0000313" key="8">
    <source>
        <dbReference type="Proteomes" id="UP000821866"/>
    </source>
</evidence>
<dbReference type="GO" id="GO:0050909">
    <property type="term" value="P:sensory perception of taste"/>
    <property type="evidence" value="ECO:0007669"/>
    <property type="project" value="InterPro"/>
</dbReference>
<comment type="subcellular location">
    <subcellularLocation>
        <location evidence="1">Cell membrane</location>
        <topology evidence="1">Multi-pass membrane protein</topology>
    </subcellularLocation>
</comment>
<protein>
    <recommendedName>
        <fullName evidence="9">Gustatory receptor</fullName>
    </recommendedName>
</protein>
<keyword evidence="5 6" id="KW-0472">Membrane</keyword>
<comment type="caution">
    <text evidence="7">The sequence shown here is derived from an EMBL/GenBank/DDBJ whole genome shotgun (WGS) entry which is preliminary data.</text>
</comment>
<dbReference type="VEuPathDB" id="VectorBase:LOC119165165"/>
<evidence type="ECO:0000256" key="5">
    <source>
        <dbReference type="ARBA" id="ARBA00023136"/>
    </source>
</evidence>
<feature type="transmembrane region" description="Helical" evidence="6">
    <location>
        <begin position="371"/>
        <end position="397"/>
    </location>
</feature>
<dbReference type="EMBL" id="JABSTU010000005">
    <property type="protein sequence ID" value="KAH8030314.1"/>
    <property type="molecule type" value="Genomic_DNA"/>
</dbReference>
<evidence type="ECO:0000313" key="7">
    <source>
        <dbReference type="EMBL" id="KAH8030314.1"/>
    </source>
</evidence>
<evidence type="ECO:0000256" key="1">
    <source>
        <dbReference type="ARBA" id="ARBA00004651"/>
    </source>
</evidence>
<sequence length="406" mass="45815">MRPHKPVVVPMIHKRPTPVTVSAMIPGSKQLLLDNFVQATCHPFYAGFRLIGRLQRLTGCCFLENISSERYEDVRARRFSSYLLYPLCIWIYFLAVAIVIIMDAEQHKHGVRDTELLNKTILLASVVALNFESALNTVMLMFRAPDLVELLRMCGLIELHISVPPYKQRQAVRSAWNVITFQLVDAALNMALDVYADFGILLLAEKGRKLAPLPMAALASYGFVGIAFLAFHGLAARVLLTYFSRSIALYVECIHLSLDRCLRSWSVPESSKVLLVDHVRAQLSQIKKFADLASSILGPSLLYAYAYSVILLCASAYYATQTEFPYRVRLLFLFFFVFHYLSIFVPPMEAHRMKNTLRMLIYIIKHDDLKFTGCGFFAVDLSTFAAITGAVITYTVVLAHTSASYL</sequence>
<feature type="transmembrane region" description="Helical" evidence="6">
    <location>
        <begin position="82"/>
        <end position="101"/>
    </location>
</feature>
<feature type="transmembrane region" description="Helical" evidence="6">
    <location>
        <begin position="216"/>
        <end position="240"/>
    </location>
</feature>
<dbReference type="AlphaFoldDB" id="A0A9J6E7Q6"/>
<keyword evidence="3 6" id="KW-0812">Transmembrane</keyword>
<dbReference type="InterPro" id="IPR013604">
    <property type="entry name" value="7TM_chemorcpt"/>
</dbReference>
<feature type="transmembrane region" description="Helical" evidence="6">
    <location>
        <begin position="121"/>
        <end position="142"/>
    </location>
</feature>
<accession>A0A9J6E7Q6</accession>
<keyword evidence="4 6" id="KW-1133">Transmembrane helix</keyword>
<evidence type="ECO:0000256" key="4">
    <source>
        <dbReference type="ARBA" id="ARBA00022989"/>
    </source>
</evidence>